<dbReference type="OrthoDB" id="5852536at2759"/>
<evidence type="ECO:0000313" key="2">
    <source>
        <dbReference type="Proteomes" id="UP000252519"/>
    </source>
</evidence>
<dbReference type="STRING" id="29170.A0A368GIH1"/>
<proteinExistence type="predicted"/>
<comment type="caution">
    <text evidence="1">The sequence shown here is derived from an EMBL/GenBank/DDBJ whole genome shotgun (WGS) entry which is preliminary data.</text>
</comment>
<protein>
    <submittedName>
        <fullName evidence="1">Uncharacterized protein</fullName>
    </submittedName>
</protein>
<dbReference type="Proteomes" id="UP000252519">
    <property type="component" value="Unassembled WGS sequence"/>
</dbReference>
<accession>A0A368GIH1</accession>
<name>A0A368GIH1_ANCCA</name>
<evidence type="ECO:0000313" key="1">
    <source>
        <dbReference type="EMBL" id="RCN42850.1"/>
    </source>
</evidence>
<gene>
    <name evidence="1" type="ORF">ANCCAN_11186</name>
</gene>
<sequence>MSSLSKKEEQDVIDYCSAPCIRFKIVAALAPWQGDVYERMIGIFKTSFKAAVRNRTLDFDEFFTLAKECEAIVNCSPLTYVYSDIDSGFPLRPIDFLRPHSIYGSPCLATEDQDDDEWKPQETQQDLLQNRWNSTISLLNRSWQR</sequence>
<dbReference type="AlphaFoldDB" id="A0A368GIH1"/>
<keyword evidence="2" id="KW-1185">Reference proteome</keyword>
<organism evidence="1 2">
    <name type="scientific">Ancylostoma caninum</name>
    <name type="common">Dog hookworm</name>
    <dbReference type="NCBI Taxonomy" id="29170"/>
    <lineage>
        <taxon>Eukaryota</taxon>
        <taxon>Metazoa</taxon>
        <taxon>Ecdysozoa</taxon>
        <taxon>Nematoda</taxon>
        <taxon>Chromadorea</taxon>
        <taxon>Rhabditida</taxon>
        <taxon>Rhabditina</taxon>
        <taxon>Rhabditomorpha</taxon>
        <taxon>Strongyloidea</taxon>
        <taxon>Ancylostomatidae</taxon>
        <taxon>Ancylostomatinae</taxon>
        <taxon>Ancylostoma</taxon>
    </lineage>
</organism>
<dbReference type="EMBL" id="JOJR01000177">
    <property type="protein sequence ID" value="RCN42850.1"/>
    <property type="molecule type" value="Genomic_DNA"/>
</dbReference>
<reference evidence="1 2" key="1">
    <citation type="submission" date="2014-10" db="EMBL/GenBank/DDBJ databases">
        <title>Draft genome of the hookworm Ancylostoma caninum.</title>
        <authorList>
            <person name="Mitreva M."/>
        </authorList>
    </citation>
    <scope>NUCLEOTIDE SEQUENCE [LARGE SCALE GENOMIC DNA]</scope>
    <source>
        <strain evidence="1 2">Baltimore</strain>
    </source>
</reference>